<dbReference type="InterPro" id="IPR003918">
    <property type="entry name" value="NADH_UbQ_OxRdtase"/>
</dbReference>
<feature type="transmembrane region" description="Helical" evidence="9">
    <location>
        <begin position="289"/>
        <end position="307"/>
    </location>
</feature>
<feature type="transmembrane region" description="Helical" evidence="9">
    <location>
        <begin position="258"/>
        <end position="277"/>
    </location>
</feature>
<evidence type="ECO:0000259" key="11">
    <source>
        <dbReference type="Pfam" id="PF01059"/>
    </source>
</evidence>
<proteinExistence type="inferred from homology"/>
<feature type="transmembrane region" description="Helical" evidence="9">
    <location>
        <begin position="156"/>
        <end position="178"/>
    </location>
</feature>
<comment type="similarity">
    <text evidence="2">Belongs to the complex I subunit 4 family.</text>
</comment>
<feature type="transmembrane region" description="Helical" evidence="9">
    <location>
        <begin position="439"/>
        <end position="460"/>
    </location>
</feature>
<keyword evidence="6" id="KW-0520">NAD</keyword>
<dbReference type="InterPro" id="IPR000260">
    <property type="entry name" value="NADH4_N"/>
</dbReference>
<evidence type="ECO:0000256" key="7">
    <source>
        <dbReference type="ARBA" id="ARBA00023136"/>
    </source>
</evidence>
<dbReference type="NCBIfam" id="TIGR01972">
    <property type="entry name" value="NDH_I_M"/>
    <property type="match status" value="1"/>
</dbReference>
<evidence type="ECO:0000256" key="3">
    <source>
        <dbReference type="ARBA" id="ARBA00022692"/>
    </source>
</evidence>
<evidence type="ECO:0000313" key="13">
    <source>
        <dbReference type="Proteomes" id="UP000654471"/>
    </source>
</evidence>
<keyword evidence="7 9" id="KW-0472">Membrane</keyword>
<dbReference type="InterPro" id="IPR001750">
    <property type="entry name" value="ND/Mrp_TM"/>
</dbReference>
<dbReference type="PRINTS" id="PR01437">
    <property type="entry name" value="NUOXDRDTASE4"/>
</dbReference>
<comment type="subcellular location">
    <subcellularLocation>
        <location evidence="1">Endomembrane system</location>
        <topology evidence="1">Multi-pass membrane protein</topology>
    </subcellularLocation>
    <subcellularLocation>
        <location evidence="8">Membrane</location>
        <topology evidence="8">Multi-pass membrane protein</topology>
    </subcellularLocation>
</comment>
<evidence type="ECO:0000256" key="5">
    <source>
        <dbReference type="ARBA" id="ARBA00022989"/>
    </source>
</evidence>
<evidence type="ECO:0000256" key="1">
    <source>
        <dbReference type="ARBA" id="ARBA00004127"/>
    </source>
</evidence>
<dbReference type="Pfam" id="PF01059">
    <property type="entry name" value="Oxidored_q5_N"/>
    <property type="match status" value="1"/>
</dbReference>
<sequence length="505" mass="56516">MLLVQPVSVESNGQKTESSARLYKDIALGFSIVNFFVSLVLWANFDRNTAESQFVAEYNELSFCHFTLGVDGISLFFILLTCLLFPIIFLADYKAIKTNVRTYQIIMLLLETLLIAVFTVKDILLFYIFFESILPPLFLLIGLFGSSKKVRASFHLFLYTLFGSLAMLLAFLTMYYLTGSTDIEILTSTNLSFDLQKILWLAIFFSFMIKFPLVPFHLWLPLAHSEAPLGGSILLAGVVLKLALYGSLRILIPLLPEATIYFTPLVYTIGVITIIYASLTTLRQIDMKVIIAYSSIGHVAIILMGAFSNNIQGIEGSILLGIAHGFISPALFIITGGCLYERYHTRVLSYYRGLSTQMPLFSVIFMLATLGNIAVPLSSNFVGEWLCLAGAFERSPIMAALAASGIFLSAAYSIWFYNRVCGGAWSPYLAITTDLSRREFYVLFPLIFFAFGLGIFPNVILDSIHYSVSTVLYQTITPKKKIELLSRQKEKLDFISKNKALTLTY</sequence>
<evidence type="ECO:0000313" key="12">
    <source>
        <dbReference type="EMBL" id="GGU89599.1"/>
    </source>
</evidence>
<dbReference type="EMBL" id="BMRP01000034">
    <property type="protein sequence ID" value="GGU89599.1"/>
    <property type="molecule type" value="Genomic_DNA"/>
</dbReference>
<feature type="transmembrane region" description="Helical" evidence="9">
    <location>
        <begin position="319"/>
        <end position="340"/>
    </location>
</feature>
<protein>
    <submittedName>
        <fullName evidence="12">NADH-quinone oxidoreductase subunit M</fullName>
    </submittedName>
</protein>
<evidence type="ECO:0000256" key="4">
    <source>
        <dbReference type="ARBA" id="ARBA00022967"/>
    </source>
</evidence>
<name>A0ABQ2VL47_9ACTN</name>
<gene>
    <name evidence="12" type="ORF">GCM10010211_65270</name>
</gene>
<keyword evidence="4" id="KW-1278">Translocase</keyword>
<dbReference type="InterPro" id="IPR010227">
    <property type="entry name" value="NADH_Q_OxRdtase_chainM/4"/>
</dbReference>
<dbReference type="Proteomes" id="UP000654471">
    <property type="component" value="Unassembled WGS sequence"/>
</dbReference>
<evidence type="ECO:0000256" key="2">
    <source>
        <dbReference type="ARBA" id="ARBA00009025"/>
    </source>
</evidence>
<organism evidence="12 13">
    <name type="scientific">Streptomyces albospinus</name>
    <dbReference type="NCBI Taxonomy" id="285515"/>
    <lineage>
        <taxon>Bacteria</taxon>
        <taxon>Bacillati</taxon>
        <taxon>Actinomycetota</taxon>
        <taxon>Actinomycetes</taxon>
        <taxon>Kitasatosporales</taxon>
        <taxon>Streptomycetaceae</taxon>
        <taxon>Streptomyces</taxon>
    </lineage>
</organism>
<comment type="caution">
    <text evidence="12">The sequence shown here is derived from an EMBL/GenBank/DDBJ whole genome shotgun (WGS) entry which is preliminary data.</text>
</comment>
<dbReference type="Pfam" id="PF00361">
    <property type="entry name" value="Proton_antipo_M"/>
    <property type="match status" value="1"/>
</dbReference>
<evidence type="ECO:0000256" key="9">
    <source>
        <dbReference type="SAM" id="Phobius"/>
    </source>
</evidence>
<feature type="transmembrane region" description="Helical" evidence="9">
    <location>
        <begin position="124"/>
        <end position="144"/>
    </location>
</feature>
<feature type="transmembrane region" description="Helical" evidence="9">
    <location>
        <begin position="360"/>
        <end position="377"/>
    </location>
</feature>
<feature type="transmembrane region" description="Helical" evidence="9">
    <location>
        <begin position="397"/>
        <end position="418"/>
    </location>
</feature>
<feature type="domain" description="NADH:ubiquinone oxidoreductase chain 4 N-terminal" evidence="11">
    <location>
        <begin position="57"/>
        <end position="115"/>
    </location>
</feature>
<accession>A0ABQ2VL47</accession>
<keyword evidence="3 8" id="KW-0812">Transmembrane</keyword>
<keyword evidence="13" id="KW-1185">Reference proteome</keyword>
<feature type="transmembrane region" description="Helical" evidence="9">
    <location>
        <begin position="232"/>
        <end position="252"/>
    </location>
</feature>
<feature type="transmembrane region" description="Helical" evidence="9">
    <location>
        <begin position="198"/>
        <end position="220"/>
    </location>
</feature>
<feature type="transmembrane region" description="Helical" evidence="9">
    <location>
        <begin position="65"/>
        <end position="90"/>
    </location>
</feature>
<evidence type="ECO:0000256" key="6">
    <source>
        <dbReference type="ARBA" id="ARBA00023027"/>
    </source>
</evidence>
<feature type="domain" description="NADH:quinone oxidoreductase/Mrp antiporter transmembrane" evidence="10">
    <location>
        <begin position="121"/>
        <end position="406"/>
    </location>
</feature>
<feature type="transmembrane region" description="Helical" evidence="9">
    <location>
        <begin position="26"/>
        <end position="45"/>
    </location>
</feature>
<evidence type="ECO:0000259" key="10">
    <source>
        <dbReference type="Pfam" id="PF00361"/>
    </source>
</evidence>
<dbReference type="PANTHER" id="PTHR43507:SF1">
    <property type="entry name" value="NADH-UBIQUINONE OXIDOREDUCTASE CHAIN 4"/>
    <property type="match status" value="1"/>
</dbReference>
<keyword evidence="5 9" id="KW-1133">Transmembrane helix</keyword>
<feature type="transmembrane region" description="Helical" evidence="9">
    <location>
        <begin position="102"/>
        <end position="118"/>
    </location>
</feature>
<dbReference type="PANTHER" id="PTHR43507">
    <property type="entry name" value="NADH-UBIQUINONE OXIDOREDUCTASE CHAIN 4"/>
    <property type="match status" value="1"/>
</dbReference>
<reference evidence="13" key="1">
    <citation type="journal article" date="2019" name="Int. J. Syst. Evol. Microbiol.">
        <title>The Global Catalogue of Microorganisms (GCM) 10K type strain sequencing project: providing services to taxonomists for standard genome sequencing and annotation.</title>
        <authorList>
            <consortium name="The Broad Institute Genomics Platform"/>
            <consortium name="The Broad Institute Genome Sequencing Center for Infectious Disease"/>
            <person name="Wu L."/>
            <person name="Ma J."/>
        </authorList>
    </citation>
    <scope>NUCLEOTIDE SEQUENCE [LARGE SCALE GENOMIC DNA]</scope>
    <source>
        <strain evidence="13">JCM 3399</strain>
    </source>
</reference>
<evidence type="ECO:0000256" key="8">
    <source>
        <dbReference type="RuleBase" id="RU000320"/>
    </source>
</evidence>